<proteinExistence type="predicted"/>
<dbReference type="Proteomes" id="UP001174136">
    <property type="component" value="Unassembled WGS sequence"/>
</dbReference>
<comment type="caution">
    <text evidence="2">The sequence shown here is derived from an EMBL/GenBank/DDBJ whole genome shotgun (WGS) entry which is preliminary data.</text>
</comment>
<evidence type="ECO:0000313" key="2">
    <source>
        <dbReference type="EMBL" id="KAK0137745.1"/>
    </source>
</evidence>
<feature type="region of interest" description="Disordered" evidence="1">
    <location>
        <begin position="23"/>
        <end position="44"/>
    </location>
</feature>
<accession>A0AA47MCI1</accession>
<reference evidence="2" key="1">
    <citation type="journal article" date="2023" name="Front. Mar. Sci.">
        <title>A new Merluccius polli reference genome to investigate the effects of global change in West African waters.</title>
        <authorList>
            <person name="Mateo J.L."/>
            <person name="Blanco-Fernandez C."/>
            <person name="Garcia-Vazquez E."/>
            <person name="Machado-Schiaffino G."/>
        </authorList>
    </citation>
    <scope>NUCLEOTIDE SEQUENCE</scope>
    <source>
        <strain evidence="2">C29</strain>
        <tissue evidence="2">Fin</tissue>
    </source>
</reference>
<dbReference type="AlphaFoldDB" id="A0AA47MCI1"/>
<evidence type="ECO:0000313" key="3">
    <source>
        <dbReference type="Proteomes" id="UP001174136"/>
    </source>
</evidence>
<gene>
    <name evidence="2" type="ORF">N1851_026049</name>
</gene>
<keyword evidence="3" id="KW-1185">Reference proteome</keyword>
<evidence type="ECO:0000256" key="1">
    <source>
        <dbReference type="SAM" id="MobiDB-lite"/>
    </source>
</evidence>
<sequence length="73" mass="7997">MDRTAAYQIVDGVLQRLAHSRTEEEFASGGLGHPSEGPGQARRRKVPAKFKFGAKSTYAFPTLQVGKVQVLPR</sequence>
<dbReference type="EMBL" id="JAOPHQ010004852">
    <property type="protein sequence ID" value="KAK0137745.1"/>
    <property type="molecule type" value="Genomic_DNA"/>
</dbReference>
<organism evidence="2 3">
    <name type="scientific">Merluccius polli</name>
    <name type="common">Benguela hake</name>
    <name type="synonym">Merluccius cadenati</name>
    <dbReference type="NCBI Taxonomy" id="89951"/>
    <lineage>
        <taxon>Eukaryota</taxon>
        <taxon>Metazoa</taxon>
        <taxon>Chordata</taxon>
        <taxon>Craniata</taxon>
        <taxon>Vertebrata</taxon>
        <taxon>Euteleostomi</taxon>
        <taxon>Actinopterygii</taxon>
        <taxon>Neopterygii</taxon>
        <taxon>Teleostei</taxon>
        <taxon>Neoteleostei</taxon>
        <taxon>Acanthomorphata</taxon>
        <taxon>Zeiogadaria</taxon>
        <taxon>Gadariae</taxon>
        <taxon>Gadiformes</taxon>
        <taxon>Gadoidei</taxon>
        <taxon>Merlucciidae</taxon>
        <taxon>Merluccius</taxon>
    </lineage>
</organism>
<protein>
    <submittedName>
        <fullName evidence="2">Uncharacterized protein</fullName>
    </submittedName>
</protein>
<name>A0AA47MCI1_MERPO</name>